<dbReference type="EMBL" id="CP011497">
    <property type="protein sequence ID" value="AKJ09684.1"/>
    <property type="molecule type" value="Genomic_DNA"/>
</dbReference>
<proteinExistence type="predicted"/>
<evidence type="ECO:0000313" key="2">
    <source>
        <dbReference type="EMBL" id="AKJ09684.1"/>
    </source>
</evidence>
<sequence length="151" mass="17216">MAHESRLRQKLREHRERAALEIIEAKLGDVRTGGSLQPGTEPEWVTRAIRRSRSIHTDPTDRLPDDTSPEELDAWLDGLLAGNSLSGRLYVRSHLGILPWLECEVPEHGWTARLRDAIEEPWMFLSGTRDSLVIVSEAEYCYEAHVSHHDS</sequence>
<reference evidence="2 3" key="1">
    <citation type="journal article" date="2015" name="ISME J.">
        <title>Draft Genome Sequence of Streptomyces incarnatus NRRL8089, which Produces the Nucleoside Antibiotic Sinefungin.</title>
        <authorList>
            <person name="Oshima K."/>
            <person name="Hattori M."/>
            <person name="Shimizu H."/>
            <person name="Fukuda K."/>
            <person name="Nemoto M."/>
            <person name="Inagaki K."/>
            <person name="Tamura T."/>
        </authorList>
    </citation>
    <scope>NUCLEOTIDE SEQUENCE [LARGE SCALE GENOMIC DNA]</scope>
    <source>
        <strain evidence="2 3">NRRL 8089</strain>
    </source>
</reference>
<organism evidence="2 3">
    <name type="scientific">Streptomyces incarnatus</name>
    <dbReference type="NCBI Taxonomy" id="665007"/>
    <lineage>
        <taxon>Bacteria</taxon>
        <taxon>Bacillati</taxon>
        <taxon>Actinomycetota</taxon>
        <taxon>Actinomycetes</taxon>
        <taxon>Kitasatosporales</taxon>
        <taxon>Streptomycetaceae</taxon>
        <taxon>Streptomyces</taxon>
    </lineage>
</organism>
<gene>
    <name evidence="2" type="ORF">ABB07_06510</name>
</gene>
<evidence type="ECO:0000256" key="1">
    <source>
        <dbReference type="SAM" id="MobiDB-lite"/>
    </source>
</evidence>
<dbReference type="RefSeq" id="WP_208897827.1">
    <property type="nucleotide sequence ID" value="NZ_CP011497.1"/>
</dbReference>
<feature type="region of interest" description="Disordered" evidence="1">
    <location>
        <begin position="48"/>
        <end position="68"/>
    </location>
</feature>
<feature type="compositionally biased region" description="Basic and acidic residues" evidence="1">
    <location>
        <begin position="55"/>
        <end position="65"/>
    </location>
</feature>
<protein>
    <submittedName>
        <fullName evidence="2">Uncharacterized protein</fullName>
    </submittedName>
</protein>
<dbReference type="Proteomes" id="UP000035366">
    <property type="component" value="Chromosome"/>
</dbReference>
<accession>A0ABM5TFN8</accession>
<evidence type="ECO:0000313" key="3">
    <source>
        <dbReference type="Proteomes" id="UP000035366"/>
    </source>
</evidence>
<name>A0ABM5TFN8_9ACTN</name>
<keyword evidence="3" id="KW-1185">Reference proteome</keyword>